<keyword evidence="2" id="KW-0732">Signal</keyword>
<organism evidence="4 5">
    <name type="scientific">Lactobacillus amylovorus</name>
    <dbReference type="NCBI Taxonomy" id="1604"/>
    <lineage>
        <taxon>Bacteria</taxon>
        <taxon>Bacillati</taxon>
        <taxon>Bacillota</taxon>
        <taxon>Bacilli</taxon>
        <taxon>Lactobacillales</taxon>
        <taxon>Lactobacillaceae</taxon>
        <taxon>Lactobacillus</taxon>
    </lineage>
</organism>
<dbReference type="Pfam" id="PF03217">
    <property type="entry name" value="SlpA"/>
    <property type="match status" value="2"/>
</dbReference>
<feature type="chain" id="PRO_5043644463" evidence="2">
    <location>
        <begin position="28"/>
        <end position="407"/>
    </location>
</feature>
<dbReference type="RefSeq" id="WP_271327104.1">
    <property type="nucleotide sequence ID" value="NZ_JAOTHC010000020.1"/>
</dbReference>
<feature type="signal peptide" evidence="2">
    <location>
        <begin position="1"/>
        <end position="27"/>
    </location>
</feature>
<reference evidence="4" key="2">
    <citation type="submission" date="2022-10" db="EMBL/GenBank/DDBJ databases">
        <authorList>
            <person name="Kostovova I."/>
            <person name="Moravkova M."/>
            <person name="Pechar R."/>
        </authorList>
    </citation>
    <scope>NUCLEOTIDE SEQUENCE</scope>
    <source>
        <strain evidence="4">M597B</strain>
    </source>
</reference>
<feature type="domain" description="S-layer protein C-terminal" evidence="3">
    <location>
        <begin position="25"/>
        <end position="84"/>
    </location>
</feature>
<dbReference type="EMBL" id="JAOTHD010000020">
    <property type="protein sequence ID" value="MDB6247073.1"/>
    <property type="molecule type" value="Genomic_DNA"/>
</dbReference>
<dbReference type="InterPro" id="IPR024968">
    <property type="entry name" value="SlpA_C_lactobacillus"/>
</dbReference>
<gene>
    <name evidence="4" type="ORF">ODV14_07045</name>
</gene>
<evidence type="ECO:0000313" key="4">
    <source>
        <dbReference type="EMBL" id="MDB6247073.1"/>
    </source>
</evidence>
<dbReference type="Proteomes" id="UP001141961">
    <property type="component" value="Unassembled WGS sequence"/>
</dbReference>
<sequence length="407" mass="45072">MNKLVKYSTAALLTAGLFGMNTQTTNAATSYRRLTHNAYAYNYNGQRANKKLYRKGSRVKVIGTIELNGKKYNIISGNIYIKTSNFAKHRNSSALTNGYETSLVRNSYVYNAQGQRIKGMKLRKGRSVTYYGKPVRINGKKYVQIDDNQYIRSNNVLLAYDGPINSNTNKRINSNNTSTSNSSTSTNSQQNTTNSSSSSNTSNTANSSSSATNGSNSQSSNTNSNQIASSSELPTEDDYKALNALLDKAASADDADEGASSYATRKPFEDATSKGCDCMNNYMLSKSIPTTYTKADLQKMMSDIENTMKNLDGYGKEENMPVIVVEESMQGRKIDLTPEVRQQVLSFVNKWRGSTDAKFVDNDENIQYTDPNGKVQKSGLWGFAREKDVQNFPWSHKDSNKTTNSSK</sequence>
<name>A0AAW6BAM2_LACAM</name>
<feature type="region of interest" description="Disordered" evidence="1">
    <location>
        <begin position="165"/>
        <end position="233"/>
    </location>
</feature>
<feature type="domain" description="S-layer protein C-terminal" evidence="3">
    <location>
        <begin position="98"/>
        <end position="152"/>
    </location>
</feature>
<dbReference type="AlphaFoldDB" id="A0AAW6BAM2"/>
<evidence type="ECO:0000259" key="3">
    <source>
        <dbReference type="Pfam" id="PF03217"/>
    </source>
</evidence>
<accession>A0AAW6BAM2</accession>
<proteinExistence type="predicted"/>
<comment type="caution">
    <text evidence="4">The sequence shown here is derived from an EMBL/GenBank/DDBJ whole genome shotgun (WGS) entry which is preliminary data.</text>
</comment>
<evidence type="ECO:0000256" key="1">
    <source>
        <dbReference type="SAM" id="MobiDB-lite"/>
    </source>
</evidence>
<feature type="compositionally biased region" description="Low complexity" evidence="1">
    <location>
        <begin position="165"/>
        <end position="231"/>
    </location>
</feature>
<evidence type="ECO:0000313" key="5">
    <source>
        <dbReference type="Proteomes" id="UP001141961"/>
    </source>
</evidence>
<evidence type="ECO:0000256" key="2">
    <source>
        <dbReference type="SAM" id="SignalP"/>
    </source>
</evidence>
<reference evidence="4" key="1">
    <citation type="journal article" date="2022" name="Microorganisms">
        <title>Antibiotic Susceptibility, Resistance Gene Determinants and Corresponding Genomic Regions in Lactobacillus amylovorus Isolates Derived from Wild Boars and Domestic Pigs.</title>
        <authorList>
            <person name="Moravkova M."/>
            <person name="Kostovova I."/>
            <person name="Kavanova K."/>
            <person name="Pechar R."/>
            <person name="Stanek S."/>
            <person name="Brychta A."/>
            <person name="Zeman M."/>
            <person name="Kubasova T."/>
        </authorList>
    </citation>
    <scope>NUCLEOTIDE SEQUENCE</scope>
    <source>
        <strain evidence="4">M597B</strain>
    </source>
</reference>
<protein>
    <submittedName>
        <fullName evidence="4">SLAP domain-containing protein</fullName>
    </submittedName>
</protein>